<dbReference type="Proteomes" id="UP001596044">
    <property type="component" value="Unassembled WGS sequence"/>
</dbReference>
<comment type="caution">
    <text evidence="8">The sequence shown here is derived from an EMBL/GenBank/DDBJ whole genome shotgun (WGS) entry which is preliminary data.</text>
</comment>
<dbReference type="PIRSF" id="PIRSF005536">
    <property type="entry name" value="Agal"/>
    <property type="match status" value="1"/>
</dbReference>
<evidence type="ECO:0000256" key="3">
    <source>
        <dbReference type="ARBA" id="ARBA00022801"/>
    </source>
</evidence>
<evidence type="ECO:0000259" key="7">
    <source>
        <dbReference type="Pfam" id="PF16875"/>
    </source>
</evidence>
<dbReference type="SUPFAM" id="SSF51445">
    <property type="entry name" value="(Trans)glycosidases"/>
    <property type="match status" value="1"/>
</dbReference>
<dbReference type="InterPro" id="IPR017853">
    <property type="entry name" value="GH"/>
</dbReference>
<sequence>MSIQYHENQKMWILKTNKSEYGMGIDSKGSIVNLYWGGSQLTSDDYLDVNRDYEHPGAGAMSPYKDEIMPWGGYRFAEPGIKVTFSDHIRDVKLVYHHFEIKSDNELIIYLKDELKPLNVKLHYRVIPEFDLIERHVDLVNEGTDPMSVEQLMGAIWHFPIQPDYHLTYLTGLSRGENKIRRELINEGKKVLESRQGRTSHHANPWFAIDFGDAKEEQGDVYFGAIAFSGNWKIVVERTNYQTLQVAAGLNDFDFTWHLKPGETFSSPTCIAGFTQQGFGEASRKLHSYQLKYILRNANELRPVVYNSWYPTEFAINEDNQKGLAIQAAGLGAEYFVVDDGWFGDRFDDHAGLGDWYPSEKKFPNGLNPLIDHVKSLGMKFGIWIEPEMVNPNSHLYRKHPEWVYHFPGRKSTELRNQLVLNFCREDVREYIYGCLDELLSNHDIAYIKWDMNRSFSEPGWPDAPSEHHKEIWVRHTYGVYDLLERLQKKHPRVMIESCSAGGARMDMGIMKYAYQLWPSDNTDPFDRLFIQEGNSLAYTPKAMMAWVTASPDDNNLRVTSLKYRFHSAMMCPLGFSLIFDDFSQKELEEIKFYIAQYKEIRETTQNGKFYRLISPRSQYGAAFQFVNAECSQTVLFVFRHAPQFRHPSFSIRLRGLDPQGIYVCKQFNLERSGASLMNRGVNIPLWGDYSSELIVFDRI</sequence>
<dbReference type="PANTHER" id="PTHR43053">
    <property type="entry name" value="GLYCOSIDASE FAMILY 31"/>
    <property type="match status" value="1"/>
</dbReference>
<comment type="similarity">
    <text evidence="5">Belongs to the glycosyl hydrolase.</text>
</comment>
<dbReference type="Gene3D" id="2.60.40.1180">
    <property type="entry name" value="Golgi alpha-mannosidase II"/>
    <property type="match status" value="1"/>
</dbReference>
<dbReference type="EC" id="3.2.1.22" evidence="2 5"/>
<evidence type="ECO:0000256" key="1">
    <source>
        <dbReference type="ARBA" id="ARBA00001255"/>
    </source>
</evidence>
<dbReference type="InterPro" id="IPR031704">
    <property type="entry name" value="Glyco_hydro_36_N"/>
</dbReference>
<keyword evidence="3 5" id="KW-0378">Hydrolase</keyword>
<evidence type="ECO:0000256" key="2">
    <source>
        <dbReference type="ARBA" id="ARBA00012755"/>
    </source>
</evidence>
<protein>
    <recommendedName>
        <fullName evidence="2 5">Alpha-galactosidase</fullName>
        <ecNumber evidence="2 5">3.2.1.22</ecNumber>
    </recommendedName>
</protein>
<name>A0ABW0KF64_9BACL</name>
<dbReference type="CDD" id="cd14791">
    <property type="entry name" value="GH36"/>
    <property type="match status" value="1"/>
</dbReference>
<dbReference type="EMBL" id="JBHSMJ010000040">
    <property type="protein sequence ID" value="MFC5452099.1"/>
    <property type="molecule type" value="Genomic_DNA"/>
</dbReference>
<dbReference type="InterPro" id="IPR013785">
    <property type="entry name" value="Aldolase_TIM"/>
</dbReference>
<dbReference type="PANTHER" id="PTHR43053:SF3">
    <property type="entry name" value="ALPHA-GALACTOSIDASE C-RELATED"/>
    <property type="match status" value="1"/>
</dbReference>
<organism evidence="8 9">
    <name type="scientific">Paenibacillus aestuarii</name>
    <dbReference type="NCBI Taxonomy" id="516965"/>
    <lineage>
        <taxon>Bacteria</taxon>
        <taxon>Bacillati</taxon>
        <taxon>Bacillota</taxon>
        <taxon>Bacilli</taxon>
        <taxon>Bacillales</taxon>
        <taxon>Paenibacillaceae</taxon>
        <taxon>Paenibacillus</taxon>
    </lineage>
</organism>
<dbReference type="Pfam" id="PF16875">
    <property type="entry name" value="Glyco_hydro_36N"/>
    <property type="match status" value="1"/>
</dbReference>
<dbReference type="Gene3D" id="3.20.20.70">
    <property type="entry name" value="Aldolase class I"/>
    <property type="match status" value="1"/>
</dbReference>
<proteinExistence type="inferred from homology"/>
<dbReference type="GO" id="GO:0004557">
    <property type="term" value="F:alpha-galactosidase activity"/>
    <property type="evidence" value="ECO:0007669"/>
    <property type="project" value="UniProtKB-EC"/>
</dbReference>
<comment type="catalytic activity">
    <reaction evidence="1 5">
        <text>Hydrolysis of terminal, non-reducing alpha-D-galactose residues in alpha-D-galactosides, including galactose oligosaccharides, galactomannans and galactolipids.</text>
        <dbReference type="EC" id="3.2.1.22"/>
    </reaction>
</comment>
<evidence type="ECO:0000313" key="8">
    <source>
        <dbReference type="EMBL" id="MFC5452099.1"/>
    </source>
</evidence>
<keyword evidence="4 5" id="KW-0326">Glycosidase</keyword>
<dbReference type="PRINTS" id="PR00743">
    <property type="entry name" value="GLHYDRLASE36"/>
</dbReference>
<accession>A0ABW0KF64</accession>
<dbReference type="Gene3D" id="2.70.98.60">
    <property type="entry name" value="alpha-galactosidase from lactobacil brevis"/>
    <property type="match status" value="1"/>
</dbReference>
<dbReference type="InterPro" id="IPR002252">
    <property type="entry name" value="Glyco_hydro_36"/>
</dbReference>
<reference evidence="9" key="1">
    <citation type="journal article" date="2019" name="Int. J. Syst. Evol. Microbiol.">
        <title>The Global Catalogue of Microorganisms (GCM) 10K type strain sequencing project: providing services to taxonomists for standard genome sequencing and annotation.</title>
        <authorList>
            <consortium name="The Broad Institute Genomics Platform"/>
            <consortium name="The Broad Institute Genome Sequencing Center for Infectious Disease"/>
            <person name="Wu L."/>
            <person name="Ma J."/>
        </authorList>
    </citation>
    <scope>NUCLEOTIDE SEQUENCE [LARGE SCALE GENOMIC DNA]</scope>
    <source>
        <strain evidence="9">KACC 11904</strain>
    </source>
</reference>
<feature type="domain" description="Glycosyl hydrolase family 36 C-terminal" evidence="6">
    <location>
        <begin position="622"/>
        <end position="697"/>
    </location>
</feature>
<dbReference type="Pfam" id="PF02065">
    <property type="entry name" value="Melibiase"/>
    <property type="match status" value="1"/>
</dbReference>
<evidence type="ECO:0000259" key="6">
    <source>
        <dbReference type="Pfam" id="PF16874"/>
    </source>
</evidence>
<feature type="domain" description="Glycosyl hydrolase family 36 N-terminal" evidence="7">
    <location>
        <begin position="31"/>
        <end position="260"/>
    </location>
</feature>
<dbReference type="InterPro" id="IPR013780">
    <property type="entry name" value="Glyco_hydro_b"/>
</dbReference>
<dbReference type="RefSeq" id="WP_270881072.1">
    <property type="nucleotide sequence ID" value="NZ_JAQFVF010000044.1"/>
</dbReference>
<evidence type="ECO:0000256" key="5">
    <source>
        <dbReference type="PIRNR" id="PIRNR005536"/>
    </source>
</evidence>
<evidence type="ECO:0000313" key="9">
    <source>
        <dbReference type="Proteomes" id="UP001596044"/>
    </source>
</evidence>
<keyword evidence="9" id="KW-1185">Reference proteome</keyword>
<dbReference type="Pfam" id="PF16874">
    <property type="entry name" value="Glyco_hydro_36C"/>
    <property type="match status" value="1"/>
</dbReference>
<dbReference type="InterPro" id="IPR050985">
    <property type="entry name" value="Alpha-glycosidase_related"/>
</dbReference>
<dbReference type="InterPro" id="IPR031705">
    <property type="entry name" value="Glyco_hydro_36_C"/>
</dbReference>
<evidence type="ECO:0000256" key="4">
    <source>
        <dbReference type="ARBA" id="ARBA00023295"/>
    </source>
</evidence>
<gene>
    <name evidence="8" type="ORF">ACFPOG_28225</name>
</gene>
<dbReference type="InterPro" id="IPR038417">
    <property type="entry name" value="Alpga-gal_N_sf"/>
</dbReference>